<evidence type="ECO:0000256" key="5">
    <source>
        <dbReference type="ARBA" id="ARBA00022786"/>
    </source>
</evidence>
<feature type="active site" description="Proton donor" evidence="10">
    <location>
        <position position="163"/>
    </location>
</feature>
<evidence type="ECO:0000259" key="13">
    <source>
        <dbReference type="PROSITE" id="PS52048"/>
    </source>
</evidence>
<sequence length="226" mass="25490">MSNWIPLQSNPEILNMYLRKLGVSEDWSAYDVLGLDPELLELVPKPAKALILLFPCSEKYEQYRLAEDAKLKETNPEYPSNLFYMKQTIPNACGACALIHAISNNEDISLDDGILKNYLKEALDRTPEERGKLLEENKSFTDTHEDLASDGPPESHAEGENNHYVALIQKDGELYELDGRKSFPVKHGPTTAEQFLEDAAKVCKEFMARDPDEIRFTVSAIAPTEN</sequence>
<evidence type="ECO:0000256" key="11">
    <source>
        <dbReference type="RuleBase" id="RU361215"/>
    </source>
</evidence>
<dbReference type="PROSITE" id="PS52048">
    <property type="entry name" value="UCH_DOMAIN"/>
    <property type="match status" value="1"/>
</dbReference>
<keyword evidence="7 10" id="KW-0788">Thiol protease</keyword>
<gene>
    <name evidence="14" type="primary">Uch</name>
    <name evidence="14" type="ORF">Bhyg_11602</name>
</gene>
<keyword evidence="6 10" id="KW-0378">Hydrolase</keyword>
<dbReference type="PRINTS" id="PR00707">
    <property type="entry name" value="UBCTHYDRLASE"/>
</dbReference>
<reference evidence="14" key="1">
    <citation type="submission" date="2022-07" db="EMBL/GenBank/DDBJ databases">
        <authorList>
            <person name="Trinca V."/>
            <person name="Uliana J.V.C."/>
            <person name="Torres T.T."/>
            <person name="Ward R.J."/>
            <person name="Monesi N."/>
        </authorList>
    </citation>
    <scope>NUCLEOTIDE SEQUENCE</scope>
    <source>
        <strain evidence="14">HSMRA1968</strain>
        <tissue evidence="14">Whole embryos</tissue>
    </source>
</reference>
<dbReference type="Proteomes" id="UP001151699">
    <property type="component" value="Chromosome X"/>
</dbReference>
<comment type="similarity">
    <text evidence="2 10 11">Belongs to the peptidase C12 family.</text>
</comment>
<organism evidence="14 15">
    <name type="scientific">Pseudolycoriella hygida</name>
    <dbReference type="NCBI Taxonomy" id="35572"/>
    <lineage>
        <taxon>Eukaryota</taxon>
        <taxon>Metazoa</taxon>
        <taxon>Ecdysozoa</taxon>
        <taxon>Arthropoda</taxon>
        <taxon>Hexapoda</taxon>
        <taxon>Insecta</taxon>
        <taxon>Pterygota</taxon>
        <taxon>Neoptera</taxon>
        <taxon>Endopterygota</taxon>
        <taxon>Diptera</taxon>
        <taxon>Nematocera</taxon>
        <taxon>Sciaroidea</taxon>
        <taxon>Sciaridae</taxon>
        <taxon>Pseudolycoriella</taxon>
    </lineage>
</organism>
<evidence type="ECO:0000256" key="6">
    <source>
        <dbReference type="ARBA" id="ARBA00022801"/>
    </source>
</evidence>
<evidence type="ECO:0000256" key="8">
    <source>
        <dbReference type="ARBA" id="ARBA00055560"/>
    </source>
</evidence>
<accession>A0A9Q0MWM9</accession>
<dbReference type="OrthoDB" id="427186at2759"/>
<evidence type="ECO:0000256" key="10">
    <source>
        <dbReference type="PROSITE-ProRule" id="PRU01393"/>
    </source>
</evidence>
<feature type="domain" description="UCH catalytic" evidence="13">
    <location>
        <begin position="3"/>
        <end position="223"/>
    </location>
</feature>
<evidence type="ECO:0000256" key="3">
    <source>
        <dbReference type="ARBA" id="ARBA00012759"/>
    </source>
</evidence>
<dbReference type="InterPro" id="IPR001578">
    <property type="entry name" value="Peptidase_C12_UCH"/>
</dbReference>
<proteinExistence type="inferred from homology"/>
<keyword evidence="4 10" id="KW-0645">Protease</keyword>
<evidence type="ECO:0000256" key="12">
    <source>
        <dbReference type="SAM" id="MobiDB-lite"/>
    </source>
</evidence>
<dbReference type="EMBL" id="WJQU01000003">
    <property type="protein sequence ID" value="KAJ6638864.1"/>
    <property type="molecule type" value="Genomic_DNA"/>
</dbReference>
<dbReference type="FunFam" id="3.40.532.10:FF:000006">
    <property type="entry name" value="Ubiquitin carboxyl-terminal hydrolase"/>
    <property type="match status" value="1"/>
</dbReference>
<dbReference type="GO" id="GO:0006511">
    <property type="term" value="P:ubiquitin-dependent protein catabolic process"/>
    <property type="evidence" value="ECO:0007669"/>
    <property type="project" value="UniProtKB-UniRule"/>
</dbReference>
<dbReference type="SUPFAM" id="SSF54001">
    <property type="entry name" value="Cysteine proteinases"/>
    <property type="match status" value="1"/>
</dbReference>
<dbReference type="InterPro" id="IPR057254">
    <property type="entry name" value="UCH_AS"/>
</dbReference>
<dbReference type="GO" id="GO:0004843">
    <property type="term" value="F:cysteine-type deubiquitinase activity"/>
    <property type="evidence" value="ECO:0007669"/>
    <property type="project" value="UniProtKB-UniRule"/>
</dbReference>
<evidence type="ECO:0000256" key="1">
    <source>
        <dbReference type="ARBA" id="ARBA00000707"/>
    </source>
</evidence>
<feature type="active site" description="Nucleophile" evidence="10">
    <location>
        <position position="93"/>
    </location>
</feature>
<dbReference type="GO" id="GO:0005737">
    <property type="term" value="C:cytoplasm"/>
    <property type="evidence" value="ECO:0007669"/>
    <property type="project" value="TreeGrafter"/>
</dbReference>
<comment type="catalytic activity">
    <reaction evidence="1 10 11">
        <text>Thiol-dependent hydrolysis of ester, thioester, amide, peptide and isopeptide bonds formed by the C-terminal Gly of ubiquitin (a 76-residue protein attached to proteins as an intracellular targeting signal).</text>
        <dbReference type="EC" id="3.4.19.12"/>
    </reaction>
</comment>
<dbReference type="CDD" id="cd09616">
    <property type="entry name" value="Peptidase_C12_UCH_L1_L3"/>
    <property type="match status" value="1"/>
</dbReference>
<dbReference type="Gene3D" id="3.40.532.10">
    <property type="entry name" value="Peptidase C12, ubiquitin carboxyl-terminal hydrolase"/>
    <property type="match status" value="1"/>
</dbReference>
<name>A0A9Q0MWM9_9DIPT</name>
<evidence type="ECO:0000256" key="7">
    <source>
        <dbReference type="ARBA" id="ARBA00022807"/>
    </source>
</evidence>
<dbReference type="GO" id="GO:0016579">
    <property type="term" value="P:protein deubiquitination"/>
    <property type="evidence" value="ECO:0007669"/>
    <property type="project" value="TreeGrafter"/>
</dbReference>
<feature type="site" description="Transition state stabilizer" evidence="10">
    <location>
        <position position="87"/>
    </location>
</feature>
<dbReference type="PROSITE" id="PS00140">
    <property type="entry name" value="UCH_1"/>
    <property type="match status" value="1"/>
</dbReference>
<feature type="region of interest" description="Disordered" evidence="12">
    <location>
        <begin position="135"/>
        <end position="159"/>
    </location>
</feature>
<evidence type="ECO:0000313" key="15">
    <source>
        <dbReference type="Proteomes" id="UP001151699"/>
    </source>
</evidence>
<evidence type="ECO:0000313" key="14">
    <source>
        <dbReference type="EMBL" id="KAJ6638864.1"/>
    </source>
</evidence>
<dbReference type="AlphaFoldDB" id="A0A9Q0MWM9"/>
<dbReference type="InterPro" id="IPR036959">
    <property type="entry name" value="Peptidase_C12_UCH_sf"/>
</dbReference>
<protein>
    <recommendedName>
        <fullName evidence="9 11">Ubiquitin carboxyl-terminal hydrolase</fullName>
        <ecNumber evidence="3 11">3.4.19.12</ecNumber>
    </recommendedName>
</protein>
<evidence type="ECO:0000256" key="2">
    <source>
        <dbReference type="ARBA" id="ARBA00009326"/>
    </source>
</evidence>
<dbReference type="InterPro" id="IPR038765">
    <property type="entry name" value="Papain-like_cys_pep_sf"/>
</dbReference>
<keyword evidence="5 10" id="KW-0833">Ubl conjugation pathway</keyword>
<dbReference type="PANTHER" id="PTHR10589">
    <property type="entry name" value="UBIQUITIN CARBOXYL-TERMINAL HYDROLASE"/>
    <property type="match status" value="1"/>
</dbReference>
<evidence type="ECO:0000256" key="9">
    <source>
        <dbReference type="ARBA" id="ARBA00073226"/>
    </source>
</evidence>
<dbReference type="PANTHER" id="PTHR10589:SF17">
    <property type="entry name" value="UBIQUITIN CARBOXYL-TERMINAL HYDROLASE"/>
    <property type="match status" value="1"/>
</dbReference>
<dbReference type="EC" id="3.4.19.12" evidence="3 11"/>
<evidence type="ECO:0000256" key="4">
    <source>
        <dbReference type="ARBA" id="ARBA00022670"/>
    </source>
</evidence>
<feature type="site" description="Important for enzyme activity" evidence="10">
    <location>
        <position position="178"/>
    </location>
</feature>
<dbReference type="Pfam" id="PF01088">
    <property type="entry name" value="Peptidase_C12"/>
    <property type="match status" value="1"/>
</dbReference>
<comment type="caution">
    <text evidence="14">The sequence shown here is derived from an EMBL/GenBank/DDBJ whole genome shotgun (WGS) entry which is preliminary data.</text>
</comment>
<keyword evidence="15" id="KW-1185">Reference proteome</keyword>
<comment type="function">
    <text evidence="8">Ubiquitin-protein hydrolase is involved both in the processing of ubiquitin precursors and of ubiquitinated proteins. This enzyme is a thiol protease that recognizes and hydrolyzes a peptide bond at the C-terminal glycine of ubiquitin.</text>
</comment>